<name>X0ULK6_9ZZZZ</name>
<dbReference type="GO" id="GO:0046872">
    <property type="term" value="F:metal ion binding"/>
    <property type="evidence" value="ECO:0007669"/>
    <property type="project" value="UniProtKB-KW"/>
</dbReference>
<protein>
    <recommendedName>
        <fullName evidence="5">4Fe-4S ferredoxin-type domain-containing protein</fullName>
    </recommendedName>
</protein>
<dbReference type="InterPro" id="IPR017900">
    <property type="entry name" value="4Fe4S_Fe_S_CS"/>
</dbReference>
<comment type="caution">
    <text evidence="6">The sequence shown here is derived from an EMBL/GenBank/DDBJ whole genome shotgun (WGS) entry which is preliminary data.</text>
</comment>
<dbReference type="PANTHER" id="PTHR43177:SF3">
    <property type="entry name" value="PROTEIN NRFC HOMOLOG"/>
    <property type="match status" value="1"/>
</dbReference>
<evidence type="ECO:0000313" key="6">
    <source>
        <dbReference type="EMBL" id="GAG01238.1"/>
    </source>
</evidence>
<feature type="non-terminal residue" evidence="6">
    <location>
        <position position="1"/>
    </location>
</feature>
<keyword evidence="2" id="KW-0479">Metal-binding</keyword>
<feature type="domain" description="4Fe-4S ferredoxin-type" evidence="5">
    <location>
        <begin position="34"/>
        <end position="63"/>
    </location>
</feature>
<evidence type="ECO:0000259" key="5">
    <source>
        <dbReference type="PROSITE" id="PS51379"/>
    </source>
</evidence>
<dbReference type="CDD" id="cd10550">
    <property type="entry name" value="DMSOR_beta_like"/>
    <property type="match status" value="1"/>
</dbReference>
<dbReference type="InterPro" id="IPR017896">
    <property type="entry name" value="4Fe4S_Fe-S-bd"/>
</dbReference>
<organism evidence="6">
    <name type="scientific">marine sediment metagenome</name>
    <dbReference type="NCBI Taxonomy" id="412755"/>
    <lineage>
        <taxon>unclassified sequences</taxon>
        <taxon>metagenomes</taxon>
        <taxon>ecological metagenomes</taxon>
    </lineage>
</organism>
<dbReference type="SUPFAM" id="SSF54862">
    <property type="entry name" value="4Fe-4S ferredoxins"/>
    <property type="match status" value="1"/>
</dbReference>
<evidence type="ECO:0000256" key="4">
    <source>
        <dbReference type="ARBA" id="ARBA00023014"/>
    </source>
</evidence>
<dbReference type="PROSITE" id="PS51379">
    <property type="entry name" value="4FE4S_FER_2"/>
    <property type="match status" value="1"/>
</dbReference>
<dbReference type="AlphaFoldDB" id="X0ULK6"/>
<dbReference type="InterPro" id="IPR050954">
    <property type="entry name" value="ET_IronSulfur_Cluster-Binding"/>
</dbReference>
<evidence type="ECO:0000256" key="1">
    <source>
        <dbReference type="ARBA" id="ARBA00022485"/>
    </source>
</evidence>
<keyword evidence="3" id="KW-0408">Iron</keyword>
<dbReference type="PANTHER" id="PTHR43177">
    <property type="entry name" value="PROTEIN NRFC"/>
    <property type="match status" value="1"/>
</dbReference>
<dbReference type="EMBL" id="BARS01026481">
    <property type="protein sequence ID" value="GAG01238.1"/>
    <property type="molecule type" value="Genomic_DNA"/>
</dbReference>
<reference evidence="6" key="1">
    <citation type="journal article" date="2014" name="Front. Microbiol.">
        <title>High frequency of phylogenetically diverse reductive dehalogenase-homologous genes in deep subseafloor sedimentary metagenomes.</title>
        <authorList>
            <person name="Kawai M."/>
            <person name="Futagami T."/>
            <person name="Toyoda A."/>
            <person name="Takaki Y."/>
            <person name="Nishi S."/>
            <person name="Hori S."/>
            <person name="Arai W."/>
            <person name="Tsubouchi T."/>
            <person name="Morono Y."/>
            <person name="Uchiyama I."/>
            <person name="Ito T."/>
            <person name="Fujiyama A."/>
            <person name="Inagaki F."/>
            <person name="Takami H."/>
        </authorList>
    </citation>
    <scope>NUCLEOTIDE SEQUENCE</scope>
    <source>
        <strain evidence="6">Expedition CK06-06</strain>
    </source>
</reference>
<keyword evidence="4" id="KW-0411">Iron-sulfur</keyword>
<dbReference type="Pfam" id="PF13247">
    <property type="entry name" value="Fer4_11"/>
    <property type="match status" value="1"/>
</dbReference>
<keyword evidence="1" id="KW-0004">4Fe-4S</keyword>
<evidence type="ECO:0000256" key="3">
    <source>
        <dbReference type="ARBA" id="ARBA00023004"/>
    </source>
</evidence>
<proteinExistence type="predicted"/>
<accession>X0ULK6</accession>
<sequence>LGAENVPIVCQQCESAPCMAICPVKAISQDEDLGRMIVDYDACIGCRYCVAICPFGCMLFDGTNKKVFKCDLCDGEPICVEFCQHEAIKYLDAAQQSSLKQALIAEKVSGLMHKIASAMADAK</sequence>
<dbReference type="PROSITE" id="PS00198">
    <property type="entry name" value="4FE4S_FER_1"/>
    <property type="match status" value="1"/>
</dbReference>
<gene>
    <name evidence="6" type="ORF">S01H1_41728</name>
</gene>
<dbReference type="GO" id="GO:0051539">
    <property type="term" value="F:4 iron, 4 sulfur cluster binding"/>
    <property type="evidence" value="ECO:0007669"/>
    <property type="project" value="UniProtKB-KW"/>
</dbReference>
<evidence type="ECO:0000256" key="2">
    <source>
        <dbReference type="ARBA" id="ARBA00022723"/>
    </source>
</evidence>
<dbReference type="Gene3D" id="3.30.70.20">
    <property type="match status" value="1"/>
</dbReference>